<evidence type="ECO:0000313" key="1">
    <source>
        <dbReference type="EMBL" id="QIN97028.1"/>
    </source>
</evidence>
<evidence type="ECO:0000313" key="2">
    <source>
        <dbReference type="Proteomes" id="UP000501900"/>
    </source>
</evidence>
<proteinExistence type="predicted"/>
<name>A0A6G8R6L2_9CAUD</name>
<organism evidence="1 2">
    <name type="scientific">Synechococcus phage S-H34</name>
    <dbReference type="NCBI Taxonomy" id="2718942"/>
    <lineage>
        <taxon>Viruses</taxon>
        <taxon>Duplodnaviria</taxon>
        <taxon>Heunggongvirae</taxon>
        <taxon>Uroviricota</taxon>
        <taxon>Caudoviricetes</taxon>
        <taxon>Pantevenvirales</taxon>
        <taxon>Kyanoviridae</taxon>
        <taxon>Makaravirus</taxon>
        <taxon>Makaravirus thirtyfour</taxon>
    </lineage>
</organism>
<dbReference type="KEGG" id="vg:77946906"/>
<dbReference type="RefSeq" id="YP_010670696.1">
    <property type="nucleotide sequence ID" value="NC_070965.1"/>
</dbReference>
<sequence length="59" mass="6545">MSFADASKLGWSVVYRDGSVLTNLSYPEAMLYFSEAKETENPCSVRSPGNHFTQQLLNG</sequence>
<accession>A0A6G8R6L2</accession>
<dbReference type="Proteomes" id="UP000501900">
    <property type="component" value="Genome"/>
</dbReference>
<protein>
    <submittedName>
        <fullName evidence="1">Uncharacterized protein</fullName>
    </submittedName>
</protein>
<reference evidence="1 2" key="1">
    <citation type="submission" date="2020-03" db="EMBL/GenBank/DDBJ databases">
        <title>The Isolation and Genome Sequence of a Novel Cyanophage S-H34 from the Huanghai Sea, China.</title>
        <authorList>
            <person name="Jiang T."/>
        </authorList>
    </citation>
    <scope>NUCLEOTIDE SEQUENCE [LARGE SCALE GENOMIC DNA]</scope>
</reference>
<keyword evidence="2" id="KW-1185">Reference proteome</keyword>
<dbReference type="GeneID" id="77946906"/>
<dbReference type="EMBL" id="MT162467">
    <property type="protein sequence ID" value="QIN97028.1"/>
    <property type="molecule type" value="Genomic_DNA"/>
</dbReference>